<dbReference type="GO" id="GO:0043952">
    <property type="term" value="P:protein transport by the Sec complex"/>
    <property type="evidence" value="ECO:0007669"/>
    <property type="project" value="UniProtKB-UniRule"/>
</dbReference>
<comment type="subunit">
    <text evidence="9">Forms a complex with SecD. Part of the essential Sec protein translocation apparatus which comprises SecA, SecYEG and auxiliary proteins SecDF-YajC and YidC.</text>
</comment>
<feature type="transmembrane region" description="Helical" evidence="9">
    <location>
        <begin position="37"/>
        <end position="56"/>
    </location>
</feature>
<keyword evidence="7 9" id="KW-0811">Translocation</keyword>
<keyword evidence="4 9" id="KW-0812">Transmembrane</keyword>
<dbReference type="KEGG" id="pmes:FX988_02842"/>
<dbReference type="InterPro" id="IPR005665">
    <property type="entry name" value="SecF_bac"/>
</dbReference>
<accession>A0A857JPU9</accession>
<comment type="similarity">
    <text evidence="9">Belongs to the SecD/SecF family. SecF subfamily.</text>
</comment>
<evidence type="ECO:0000256" key="10">
    <source>
        <dbReference type="SAM" id="MobiDB-lite"/>
    </source>
</evidence>
<dbReference type="Gene3D" id="1.20.1640.10">
    <property type="entry name" value="Multidrug efflux transporter AcrB transmembrane domain"/>
    <property type="match status" value="1"/>
</dbReference>
<dbReference type="Pfam" id="PF02355">
    <property type="entry name" value="SecD_SecF_C"/>
    <property type="match status" value="1"/>
</dbReference>
<dbReference type="GO" id="GO:0065002">
    <property type="term" value="P:intracellular protein transmembrane transport"/>
    <property type="evidence" value="ECO:0007669"/>
    <property type="project" value="UniProtKB-UniRule"/>
</dbReference>
<dbReference type="InterPro" id="IPR022813">
    <property type="entry name" value="SecD/SecF_arch_bac"/>
</dbReference>
<evidence type="ECO:0000256" key="4">
    <source>
        <dbReference type="ARBA" id="ARBA00022692"/>
    </source>
</evidence>
<dbReference type="GO" id="GO:0015450">
    <property type="term" value="F:protein-transporting ATPase activity"/>
    <property type="evidence" value="ECO:0007669"/>
    <property type="project" value="InterPro"/>
</dbReference>
<dbReference type="OrthoDB" id="9774769at2"/>
<evidence type="ECO:0000256" key="8">
    <source>
        <dbReference type="ARBA" id="ARBA00023136"/>
    </source>
</evidence>
<evidence type="ECO:0000313" key="12">
    <source>
        <dbReference type="EMBL" id="QHJ12584.1"/>
    </source>
</evidence>
<dbReference type="SUPFAM" id="SSF82866">
    <property type="entry name" value="Multidrug efflux transporter AcrB transmembrane domain"/>
    <property type="match status" value="1"/>
</dbReference>
<evidence type="ECO:0000256" key="7">
    <source>
        <dbReference type="ARBA" id="ARBA00023010"/>
    </source>
</evidence>
<dbReference type="EMBL" id="CP047656">
    <property type="protein sequence ID" value="QHJ12584.1"/>
    <property type="molecule type" value="Genomic_DNA"/>
</dbReference>
<keyword evidence="2 9" id="KW-0813">Transport</keyword>
<dbReference type="Proteomes" id="UP000464524">
    <property type="component" value="Chromosome"/>
</dbReference>
<dbReference type="PANTHER" id="PTHR30081:SF8">
    <property type="entry name" value="PROTEIN TRANSLOCASE SUBUNIT SECF"/>
    <property type="match status" value="1"/>
</dbReference>
<evidence type="ECO:0000256" key="3">
    <source>
        <dbReference type="ARBA" id="ARBA00022475"/>
    </source>
</evidence>
<dbReference type="PANTHER" id="PTHR30081">
    <property type="entry name" value="PROTEIN-EXPORT MEMBRANE PROTEIN SEC"/>
    <property type="match status" value="1"/>
</dbReference>
<dbReference type="InterPro" id="IPR022645">
    <property type="entry name" value="SecD/SecF_bac"/>
</dbReference>
<reference evidence="12 13" key="1">
    <citation type="submission" date="2019-12" db="EMBL/GenBank/DDBJ databases">
        <title>Genome sequencing and assembly of endphytes of Porphyra tenera.</title>
        <authorList>
            <person name="Park J.M."/>
            <person name="Shin R."/>
            <person name="Jo S.H."/>
        </authorList>
    </citation>
    <scope>NUCLEOTIDE SEQUENCE [LARGE SCALE GENOMIC DNA]</scope>
    <source>
        <strain evidence="12 13">GPM4</strain>
    </source>
</reference>
<feature type="domain" description="Protein export membrane protein SecD/SecF C-terminal" evidence="11">
    <location>
        <begin position="130"/>
        <end position="304"/>
    </location>
</feature>
<comment type="caution">
    <text evidence="9">Lacks conserved residue(s) required for the propagation of feature annotation.</text>
</comment>
<keyword evidence="5 9" id="KW-0653">Protein transport</keyword>
<dbReference type="InterPro" id="IPR048634">
    <property type="entry name" value="SecD_SecF_C"/>
</dbReference>
<keyword evidence="3 9" id="KW-1003">Cell membrane</keyword>
<comment type="function">
    <text evidence="9">Part of the Sec protein translocase complex. Interacts with the SecYEG preprotein conducting channel. SecDF uses the proton motive force (PMF) to complete protein translocation after the ATP-dependent function of SecA.</text>
</comment>
<dbReference type="Pfam" id="PF07549">
    <property type="entry name" value="Sec_GG"/>
    <property type="match status" value="1"/>
</dbReference>
<evidence type="ECO:0000256" key="9">
    <source>
        <dbReference type="HAMAP-Rule" id="MF_01464"/>
    </source>
</evidence>
<dbReference type="GO" id="GO:0006605">
    <property type="term" value="P:protein targeting"/>
    <property type="evidence" value="ECO:0007669"/>
    <property type="project" value="UniProtKB-UniRule"/>
</dbReference>
<dbReference type="GO" id="GO:0005886">
    <property type="term" value="C:plasma membrane"/>
    <property type="evidence" value="ECO:0007669"/>
    <property type="project" value="UniProtKB-SubCell"/>
</dbReference>
<feature type="transmembrane region" description="Helical" evidence="9">
    <location>
        <begin position="155"/>
        <end position="172"/>
    </location>
</feature>
<organism evidence="12 13">
    <name type="scientific">Paraglaciecola mesophila</name>
    <dbReference type="NCBI Taxonomy" id="197222"/>
    <lineage>
        <taxon>Bacteria</taxon>
        <taxon>Pseudomonadati</taxon>
        <taxon>Pseudomonadota</taxon>
        <taxon>Gammaproteobacteria</taxon>
        <taxon>Alteromonadales</taxon>
        <taxon>Alteromonadaceae</taxon>
        <taxon>Paraglaciecola</taxon>
    </lineage>
</organism>
<evidence type="ECO:0000256" key="1">
    <source>
        <dbReference type="ARBA" id="ARBA00004651"/>
    </source>
</evidence>
<dbReference type="PRINTS" id="PR01755">
    <property type="entry name" value="SECFTRNLCASE"/>
</dbReference>
<evidence type="ECO:0000313" key="13">
    <source>
        <dbReference type="Proteomes" id="UP000464524"/>
    </source>
</evidence>
<feature type="transmembrane region" description="Helical" evidence="9">
    <location>
        <begin position="281"/>
        <end position="308"/>
    </location>
</feature>
<gene>
    <name evidence="9" type="primary">secF</name>
    <name evidence="12" type="ORF">FX988_02842</name>
</gene>
<keyword evidence="8 9" id="KW-0472">Membrane</keyword>
<sequence>MSSNKLTSKNTVENSPKAPTQTEKDPSSMALFSKLRLAGFYLAITLMLLSVIGLSFKGLNLGLDFTGGYMTEFTSTQSIDKAQMQSQLGANLSGDFELSSSAANTHWTIRQADGAAHVIDKEWLNTFAEQTGYDIAPQDSVYIGSQVGSELIDNGGLALIVAAVAMMIYLTWRFEWRLACGSLMALVHDVLVVLGLFAWLGLPFDLTVLAAVLAIIGYSLNDSIVIGDKLREVMRAKTNMSMSELVDSAVKSTLTRSLITSGTTLATIGAIWIFGGQPLQGFAIGLFAGVVFGTLSSIAVSATIPQLIGLNPEFYQHRAQELLLNDEP</sequence>
<feature type="region of interest" description="Disordered" evidence="10">
    <location>
        <begin position="1"/>
        <end position="25"/>
    </location>
</feature>
<keyword evidence="6 9" id="KW-1133">Transmembrane helix</keyword>
<dbReference type="HAMAP" id="MF_01464_B">
    <property type="entry name" value="SecF_B"/>
    <property type="match status" value="1"/>
</dbReference>
<evidence type="ECO:0000256" key="5">
    <source>
        <dbReference type="ARBA" id="ARBA00022927"/>
    </source>
</evidence>
<feature type="compositionally biased region" description="Polar residues" evidence="10">
    <location>
        <begin position="1"/>
        <end position="21"/>
    </location>
</feature>
<proteinExistence type="inferred from homology"/>
<evidence type="ECO:0000256" key="6">
    <source>
        <dbReference type="ARBA" id="ARBA00022989"/>
    </source>
</evidence>
<feature type="transmembrane region" description="Helical" evidence="9">
    <location>
        <begin position="258"/>
        <end position="275"/>
    </location>
</feature>
<evidence type="ECO:0000259" key="11">
    <source>
        <dbReference type="Pfam" id="PF02355"/>
    </source>
</evidence>
<protein>
    <recommendedName>
        <fullName evidence="9">Protein-export membrane protein SecF</fullName>
    </recommendedName>
</protein>
<comment type="subcellular location">
    <subcellularLocation>
        <location evidence="1 9">Cell membrane</location>
        <topology evidence="1 9">Multi-pass membrane protein</topology>
    </subcellularLocation>
</comment>
<dbReference type="InterPro" id="IPR022646">
    <property type="entry name" value="SecD/SecF_CS"/>
</dbReference>
<name>A0A857JPU9_9ALTE</name>
<evidence type="ECO:0000256" key="2">
    <source>
        <dbReference type="ARBA" id="ARBA00022448"/>
    </source>
</evidence>
<keyword evidence="13" id="KW-1185">Reference proteome</keyword>
<dbReference type="NCBIfam" id="TIGR00966">
    <property type="entry name" value="transloc_SecF"/>
    <property type="match status" value="1"/>
</dbReference>
<dbReference type="AlphaFoldDB" id="A0A857JPU9"/>